<dbReference type="InterPro" id="IPR000674">
    <property type="entry name" value="Ald_Oxase/Xan_DH_a/b"/>
</dbReference>
<evidence type="ECO:0000256" key="1">
    <source>
        <dbReference type="ARBA" id="ARBA00022505"/>
    </source>
</evidence>
<dbReference type="Pfam" id="PF20256">
    <property type="entry name" value="MoCoBD_2"/>
    <property type="match status" value="1"/>
</dbReference>
<gene>
    <name evidence="4" type="ORF">H8S34_13495</name>
</gene>
<evidence type="ECO:0000256" key="2">
    <source>
        <dbReference type="ARBA" id="ARBA00023002"/>
    </source>
</evidence>
<dbReference type="InterPro" id="IPR036856">
    <property type="entry name" value="Ald_Oxase/Xan_DH_a/b_sf"/>
</dbReference>
<name>A0ABR7HWE7_9FIRM</name>
<dbReference type="InterPro" id="IPR046867">
    <property type="entry name" value="AldOxase/xan_DH_MoCoBD2"/>
</dbReference>
<dbReference type="Pfam" id="PF02738">
    <property type="entry name" value="MoCoBD_1"/>
    <property type="match status" value="1"/>
</dbReference>
<keyword evidence="5" id="KW-1185">Reference proteome</keyword>
<dbReference type="SUPFAM" id="SSF54665">
    <property type="entry name" value="CO dehydrogenase molybdoprotein N-domain-like"/>
    <property type="match status" value="1"/>
</dbReference>
<keyword evidence="1" id="KW-0500">Molybdenum</keyword>
<dbReference type="InterPro" id="IPR008274">
    <property type="entry name" value="AldOxase/xan_DH_MoCoBD1"/>
</dbReference>
<accession>A0ABR7HWE7</accession>
<reference evidence="4 5" key="1">
    <citation type="submission" date="2020-08" db="EMBL/GenBank/DDBJ databases">
        <title>Genome public.</title>
        <authorList>
            <person name="Liu C."/>
            <person name="Sun Q."/>
        </authorList>
    </citation>
    <scope>NUCLEOTIDE SEQUENCE [LARGE SCALE GENOMIC DNA]</scope>
    <source>
        <strain evidence="4 5">New-38</strain>
    </source>
</reference>
<dbReference type="SUPFAM" id="SSF56003">
    <property type="entry name" value="Molybdenum cofactor-binding domain"/>
    <property type="match status" value="1"/>
</dbReference>
<keyword evidence="2" id="KW-0560">Oxidoreductase</keyword>
<proteinExistence type="predicted"/>
<evidence type="ECO:0000313" key="5">
    <source>
        <dbReference type="Proteomes" id="UP000660021"/>
    </source>
</evidence>
<evidence type="ECO:0000313" key="4">
    <source>
        <dbReference type="EMBL" id="MBC5731833.1"/>
    </source>
</evidence>
<dbReference type="InterPro" id="IPR016208">
    <property type="entry name" value="Ald_Oxase/xanthine_DH-like"/>
</dbReference>
<dbReference type="Gene3D" id="3.30.365.10">
    <property type="entry name" value="Aldehyde oxidase/xanthine dehydrogenase, molybdopterin binding domain"/>
    <property type="match status" value="4"/>
</dbReference>
<dbReference type="RefSeq" id="WP_101693021.1">
    <property type="nucleotide sequence ID" value="NZ_JACOPR010000010.1"/>
</dbReference>
<dbReference type="Proteomes" id="UP000660021">
    <property type="component" value="Unassembled WGS sequence"/>
</dbReference>
<organism evidence="4 5">
    <name type="scientific">Pseudoflavonifractor hominis</name>
    <dbReference type="NCBI Taxonomy" id="2763059"/>
    <lineage>
        <taxon>Bacteria</taxon>
        <taxon>Bacillati</taxon>
        <taxon>Bacillota</taxon>
        <taxon>Clostridia</taxon>
        <taxon>Eubacteriales</taxon>
        <taxon>Oscillospiraceae</taxon>
        <taxon>Pseudoflavonifractor</taxon>
    </lineage>
</organism>
<dbReference type="Pfam" id="PF01315">
    <property type="entry name" value="Ald_Xan_dh_C"/>
    <property type="match status" value="1"/>
</dbReference>
<dbReference type="InterPro" id="IPR037165">
    <property type="entry name" value="AldOxase/xan_DH_Mopterin-bd_sf"/>
</dbReference>
<comment type="caution">
    <text evidence="4">The sequence shown here is derived from an EMBL/GenBank/DDBJ whole genome shotgun (WGS) entry which is preliminary data.</text>
</comment>
<evidence type="ECO:0000259" key="3">
    <source>
        <dbReference type="SMART" id="SM01008"/>
    </source>
</evidence>
<dbReference type="Gene3D" id="3.90.1170.50">
    <property type="entry name" value="Aldehyde oxidase/xanthine dehydrogenase, a/b hammerhead"/>
    <property type="match status" value="1"/>
</dbReference>
<sequence>MKYIGQPTPTIDAVAKVTGEAVYTDDLRFPGMLWGKVLTSPVAHARIRSIDTSKAEALPGVRAVITYQDSPKTCFNRIMRWAKDGIPATERVLDDVVRFVGDEVAAVAADTEAIAQKAIKLIEVDYEELPAVFDPEEALKEDAPHIYPEGNLLKAQRAECGDVDAALAEADVVVENALSTQMIHHGAIEPHQCIARWNRGDYLEVWEPQQGVHRVQIMLGQIFGLPYTKIAIHGGLIGGTFGGKDGVLLEPIALLLSKKAGGKVVKIRYNRTESMVSTYTRHAIKLYGKMAVQKDGTMTGFEIRSFMNSGPYCGGSINVQAAMCGKMFKVYQAPNQRFDGKAAYTNTPVGGAMRGFGSPKVFTTLELLVNKAAKAVHMDPVDFRERNLVRPYGLDRGANDTLGNARVHDCLVKGAELFRWKEKLAGKAAKETDRYVYGYGVATALHGNGVAPFAPDITVAELMVHEDGSVLLRTGLTDHGAGTYTLMKQIVAETLDIPFDQIELTHSDTHSCPYDMGSGASRNTWSGGAAVETVSRQMEQTLRAVAADALGCPVEQVQHSDGAYWTEGSDTRLTRADLACYAYDHQKRKLLETVSYCSDHNAGSYGAHFAEVRVDKQTGEVKVTDYLAVCDVGTALNPMLLEGQIEGAVLMGMGMALFEGLQLDEKGRPINANLKKYRLPRSTDLPPISIHFVEEFEQGGPYGGKSIGEASIVPVVPAIVGAVNDALNADLHVLPLTPDRVKAAMEGRS</sequence>
<feature type="domain" description="Aldehyde oxidase/xanthine dehydrogenase a/b hammerhead" evidence="3">
    <location>
        <begin position="18"/>
        <end position="130"/>
    </location>
</feature>
<dbReference type="SMART" id="SM01008">
    <property type="entry name" value="Ald_Xan_dh_C"/>
    <property type="match status" value="1"/>
</dbReference>
<dbReference type="PANTHER" id="PTHR11908">
    <property type="entry name" value="XANTHINE DEHYDROGENASE"/>
    <property type="match status" value="1"/>
</dbReference>
<protein>
    <submittedName>
        <fullName evidence="4">Molybdopterin-dependent oxidoreductase</fullName>
    </submittedName>
</protein>
<dbReference type="PANTHER" id="PTHR11908:SF132">
    <property type="entry name" value="ALDEHYDE OXIDASE 1-RELATED"/>
    <property type="match status" value="1"/>
</dbReference>
<dbReference type="EMBL" id="JACOPR010000010">
    <property type="protein sequence ID" value="MBC5731833.1"/>
    <property type="molecule type" value="Genomic_DNA"/>
</dbReference>